<dbReference type="PANTHER" id="PTHR30332:SF17">
    <property type="entry name" value="TYPE IV PILIATION SYSTEM PROTEIN DR_0774-RELATED"/>
    <property type="match status" value="1"/>
</dbReference>
<feature type="domain" description="Type II/III secretion system secretin-like" evidence="2">
    <location>
        <begin position="492"/>
        <end position="660"/>
    </location>
</feature>
<dbReference type="Pfam" id="PF00263">
    <property type="entry name" value="Secretin"/>
    <property type="match status" value="1"/>
</dbReference>
<dbReference type="InterPro" id="IPR050810">
    <property type="entry name" value="Bact_Secretion_Sys_Channel"/>
</dbReference>
<accession>A0A951P7D5</accession>
<sequence length="687" mass="72779">MGSILGLAQPVWAAPVKIQAISIQPTSDGFELVLSAAQMPQPPQVLMATRQNVWTADLVNATLDLADGDSFEQNNPAPGIASIVVTQFEPDNVRIVVTSKSQTLSGELTRRGQPGITFNVYAIPDQAAASPSATPSTSPAVSPVPNPAVLVPDPAVSFSPNPGAARSVPNAFPDTLPRAIPPPVGDIAVATTDASAGLVNLETAEVVPRLVLRNAPVKDVLALLARAADLNLAFSDPESEPNAATNAVTNAADPLANREITVSLDIENESIQNVFNSVLQLVGLEANRRGRTIFVGSRLPTAARNLAVRSLRVNQVQVGVALNFLVAMGAESAVSRERLVTSVNAVAVQSLSEEDTAAIPAAVTQTQTTTEQRLETQRVDYQDSAPPLRGLLVFGDERTNMITLAGSPEQIRIATAQLVQLDLRRRQVAVNVRVIDINLSAIEDFSSSFSFGINDIFTQSNQGALTVNINDFNGEGSEGNSRNAFAAELNAQIQEGNAQVLTDPTLLVQEGQTATVAITEEVSTTTGTTTFSDTGEVVSFDQDDPRAAGLTLAVAIDRIDDNGFVSLSVAPTITAPAGQQENPDGSLTTLLSSRSLQSGQVRLRDGQTLILSGIIQDSDRSTVTKVPILGDIPILGALFRSTSQNNQRREVIVLLTPEILDESGDAAFGYRYTSDRDVQELLNRQRP</sequence>
<evidence type="ECO:0000256" key="1">
    <source>
        <dbReference type="RuleBase" id="RU004003"/>
    </source>
</evidence>
<dbReference type="InterPro" id="IPR021731">
    <property type="entry name" value="AMIN_dom"/>
</dbReference>
<comment type="caution">
    <text evidence="4">The sequence shown here is derived from an EMBL/GenBank/DDBJ whole genome shotgun (WGS) entry which is preliminary data.</text>
</comment>
<dbReference type="InterPro" id="IPR001775">
    <property type="entry name" value="GspD/PilQ"/>
</dbReference>
<evidence type="ECO:0000313" key="5">
    <source>
        <dbReference type="Proteomes" id="UP000707356"/>
    </source>
</evidence>
<feature type="domain" description="AMIN" evidence="3">
    <location>
        <begin position="21"/>
        <end position="101"/>
    </location>
</feature>
<comment type="similarity">
    <text evidence="1">Belongs to the bacterial secretin family.</text>
</comment>
<dbReference type="EMBL" id="JAHHHV010000013">
    <property type="protein sequence ID" value="MBW4464466.1"/>
    <property type="molecule type" value="Genomic_DNA"/>
</dbReference>
<gene>
    <name evidence="4" type="ORF">KME07_03375</name>
</gene>
<organism evidence="4 5">
    <name type="scientific">Pegethrix bostrychoides GSE-TBD4-15B</name>
    <dbReference type="NCBI Taxonomy" id="2839662"/>
    <lineage>
        <taxon>Bacteria</taxon>
        <taxon>Bacillati</taxon>
        <taxon>Cyanobacteriota</taxon>
        <taxon>Cyanophyceae</taxon>
        <taxon>Oculatellales</taxon>
        <taxon>Oculatellaceae</taxon>
        <taxon>Pegethrix</taxon>
    </lineage>
</organism>
<dbReference type="Pfam" id="PF11741">
    <property type="entry name" value="AMIN"/>
    <property type="match status" value="1"/>
</dbReference>
<dbReference type="InterPro" id="IPR004846">
    <property type="entry name" value="T2SS/T3SS_dom"/>
</dbReference>
<evidence type="ECO:0000259" key="3">
    <source>
        <dbReference type="Pfam" id="PF11741"/>
    </source>
</evidence>
<protein>
    <submittedName>
        <fullName evidence="4">AMIN domain-containing protein</fullName>
    </submittedName>
</protein>
<dbReference type="AlphaFoldDB" id="A0A951P7D5"/>
<dbReference type="GO" id="GO:0015627">
    <property type="term" value="C:type II protein secretion system complex"/>
    <property type="evidence" value="ECO:0007669"/>
    <property type="project" value="TreeGrafter"/>
</dbReference>
<dbReference type="Proteomes" id="UP000707356">
    <property type="component" value="Unassembled WGS sequence"/>
</dbReference>
<evidence type="ECO:0000313" key="4">
    <source>
        <dbReference type="EMBL" id="MBW4464466.1"/>
    </source>
</evidence>
<dbReference type="GO" id="GO:0009306">
    <property type="term" value="P:protein secretion"/>
    <property type="evidence" value="ECO:0007669"/>
    <property type="project" value="InterPro"/>
</dbReference>
<proteinExistence type="inferred from homology"/>
<dbReference type="PANTHER" id="PTHR30332">
    <property type="entry name" value="PROBABLE GENERAL SECRETION PATHWAY PROTEIN D"/>
    <property type="match status" value="1"/>
</dbReference>
<name>A0A951P7D5_9CYAN</name>
<reference evidence="4" key="2">
    <citation type="journal article" date="2022" name="Microbiol. Resour. Announc.">
        <title>Metagenome Sequencing to Explore Phylogenomics of Terrestrial Cyanobacteria.</title>
        <authorList>
            <person name="Ward R.D."/>
            <person name="Stajich J.E."/>
            <person name="Johansen J.R."/>
            <person name="Huntemann M."/>
            <person name="Clum A."/>
            <person name="Foster B."/>
            <person name="Foster B."/>
            <person name="Roux S."/>
            <person name="Palaniappan K."/>
            <person name="Varghese N."/>
            <person name="Mukherjee S."/>
            <person name="Reddy T.B.K."/>
            <person name="Daum C."/>
            <person name="Copeland A."/>
            <person name="Chen I.A."/>
            <person name="Ivanova N.N."/>
            <person name="Kyrpides N.C."/>
            <person name="Shapiro N."/>
            <person name="Eloe-Fadrosh E.A."/>
            <person name="Pietrasiak N."/>
        </authorList>
    </citation>
    <scope>NUCLEOTIDE SEQUENCE</scope>
    <source>
        <strain evidence="4">GSE-TBD4-15B</strain>
    </source>
</reference>
<dbReference type="PRINTS" id="PR00811">
    <property type="entry name" value="BCTERIALGSPD"/>
</dbReference>
<evidence type="ECO:0000259" key="2">
    <source>
        <dbReference type="Pfam" id="PF00263"/>
    </source>
</evidence>
<reference evidence="4" key="1">
    <citation type="submission" date="2021-05" db="EMBL/GenBank/DDBJ databases">
        <authorList>
            <person name="Pietrasiak N."/>
            <person name="Ward R."/>
            <person name="Stajich J.E."/>
            <person name="Kurbessoian T."/>
        </authorList>
    </citation>
    <scope>NUCLEOTIDE SEQUENCE</scope>
    <source>
        <strain evidence="4">GSE-TBD4-15B</strain>
    </source>
</reference>